<sequence>MKASRMHAAAAASAMILSTASALASAAVATDIGEGMVVRLEAGSLVLPDGTKREIGMYASTIQEEIIDAMFPPVSADDISGKTFFDESSLRYLDLTGGDYLVDEALTLPSMFVLRLDGASSLSVAPNATIPDEDTPKNKMPPALVMLDGVSFSAVVGGTYDATGSDKFEAIHVEDGGHCAVRGVSVKASVNEAWKSSVTIRGGTRHELAFSTIDGGDKAGRCAWTIATNAALVHDNVIQRCVGHALDFDAYTSASAAWNNLVQNNNVGNEYGQGIFVEETASGNFIFNNTVRNNKNGIELYSLDVGPVTGNIIANNVLEKNERSGISSGGGTEEGDRHAQNNIIVGNTASGNGEADFFVQHGSDGSVVGDYWVGNTGGAGDEVVYEGRFDGSDPANSTNVAIFQP</sequence>
<evidence type="ECO:0000313" key="3">
    <source>
        <dbReference type="EMBL" id="GMI41945.1"/>
    </source>
</evidence>
<dbReference type="SMART" id="SM00710">
    <property type="entry name" value="PbH1"/>
    <property type="match status" value="5"/>
</dbReference>
<feature type="chain" id="PRO_5046537633" description="Right handed beta helix domain-containing protein" evidence="1">
    <location>
        <begin position="23"/>
        <end position="405"/>
    </location>
</feature>
<dbReference type="InterPro" id="IPR011050">
    <property type="entry name" value="Pectin_lyase_fold/virulence"/>
</dbReference>
<proteinExistence type="predicted"/>
<dbReference type="Gene3D" id="2.160.20.10">
    <property type="entry name" value="Single-stranded right-handed beta-helix, Pectin lyase-like"/>
    <property type="match status" value="1"/>
</dbReference>
<organism evidence="3 4">
    <name type="scientific">Tetraparma gracilis</name>
    <dbReference type="NCBI Taxonomy" id="2962635"/>
    <lineage>
        <taxon>Eukaryota</taxon>
        <taxon>Sar</taxon>
        <taxon>Stramenopiles</taxon>
        <taxon>Ochrophyta</taxon>
        <taxon>Bolidophyceae</taxon>
        <taxon>Parmales</taxon>
        <taxon>Triparmaceae</taxon>
        <taxon>Tetraparma</taxon>
    </lineage>
</organism>
<gene>
    <name evidence="3" type="ORF">TeGR_g1895</name>
</gene>
<dbReference type="EMBL" id="BRYB01001039">
    <property type="protein sequence ID" value="GMI41945.1"/>
    <property type="molecule type" value="Genomic_DNA"/>
</dbReference>
<evidence type="ECO:0000259" key="2">
    <source>
        <dbReference type="Pfam" id="PF13229"/>
    </source>
</evidence>
<name>A0ABQ6N7U7_9STRA</name>
<keyword evidence="1" id="KW-0732">Signal</keyword>
<reference evidence="3 4" key="1">
    <citation type="journal article" date="2023" name="Commun. Biol.">
        <title>Genome analysis of Parmales, the sister group of diatoms, reveals the evolutionary specialization of diatoms from phago-mixotrophs to photoautotrophs.</title>
        <authorList>
            <person name="Ban H."/>
            <person name="Sato S."/>
            <person name="Yoshikawa S."/>
            <person name="Yamada K."/>
            <person name="Nakamura Y."/>
            <person name="Ichinomiya M."/>
            <person name="Sato N."/>
            <person name="Blanc-Mathieu R."/>
            <person name="Endo H."/>
            <person name="Kuwata A."/>
            <person name="Ogata H."/>
        </authorList>
    </citation>
    <scope>NUCLEOTIDE SEQUENCE [LARGE SCALE GENOMIC DNA]</scope>
</reference>
<dbReference type="SUPFAM" id="SSF51126">
    <property type="entry name" value="Pectin lyase-like"/>
    <property type="match status" value="1"/>
</dbReference>
<feature type="signal peptide" evidence="1">
    <location>
        <begin position="1"/>
        <end position="22"/>
    </location>
</feature>
<dbReference type="NCBIfam" id="TIGR03804">
    <property type="entry name" value="para_beta_helix"/>
    <property type="match status" value="1"/>
</dbReference>
<comment type="caution">
    <text evidence="3">The sequence shown here is derived from an EMBL/GenBank/DDBJ whole genome shotgun (WGS) entry which is preliminary data.</text>
</comment>
<dbReference type="Pfam" id="PF13229">
    <property type="entry name" value="Beta_helix"/>
    <property type="match status" value="1"/>
</dbReference>
<protein>
    <recommendedName>
        <fullName evidence="2">Right handed beta helix domain-containing protein</fullName>
    </recommendedName>
</protein>
<keyword evidence="4" id="KW-1185">Reference proteome</keyword>
<accession>A0ABQ6N7U7</accession>
<dbReference type="Proteomes" id="UP001165060">
    <property type="component" value="Unassembled WGS sequence"/>
</dbReference>
<dbReference type="InterPro" id="IPR022441">
    <property type="entry name" value="Para_beta_helix_rpt-2"/>
</dbReference>
<dbReference type="InterPro" id="IPR039448">
    <property type="entry name" value="Beta_helix"/>
</dbReference>
<dbReference type="InterPro" id="IPR006626">
    <property type="entry name" value="PbH1"/>
</dbReference>
<evidence type="ECO:0000256" key="1">
    <source>
        <dbReference type="SAM" id="SignalP"/>
    </source>
</evidence>
<dbReference type="InterPro" id="IPR012334">
    <property type="entry name" value="Pectin_lyas_fold"/>
</dbReference>
<evidence type="ECO:0000313" key="4">
    <source>
        <dbReference type="Proteomes" id="UP001165060"/>
    </source>
</evidence>
<feature type="domain" description="Right handed beta helix" evidence="2">
    <location>
        <begin position="170"/>
        <end position="302"/>
    </location>
</feature>